<comment type="caution">
    <text evidence="1">The sequence shown here is derived from an EMBL/GenBank/DDBJ whole genome shotgun (WGS) entry which is preliminary data.</text>
</comment>
<reference evidence="1" key="1">
    <citation type="submission" date="2024-06" db="EMBL/GenBank/DDBJ databases">
        <authorList>
            <person name="Campbell A.G."/>
        </authorList>
    </citation>
    <scope>NUCLEOTIDE SEQUENCE</scope>
    <source>
        <strain evidence="1">EM17</strain>
    </source>
</reference>
<organism evidence="1 2">
    <name type="scientific">Methylobacterium brachiatum</name>
    <dbReference type="NCBI Taxonomy" id="269660"/>
    <lineage>
        <taxon>Bacteria</taxon>
        <taxon>Pseudomonadati</taxon>
        <taxon>Pseudomonadota</taxon>
        <taxon>Alphaproteobacteria</taxon>
        <taxon>Hyphomicrobiales</taxon>
        <taxon>Methylobacteriaceae</taxon>
        <taxon>Methylobacterium</taxon>
    </lineage>
</organism>
<dbReference type="Proteomes" id="UP001432995">
    <property type="component" value="Unassembled WGS sequence"/>
</dbReference>
<dbReference type="InterPro" id="IPR029063">
    <property type="entry name" value="SAM-dependent_MTases_sf"/>
</dbReference>
<dbReference type="GO" id="GO:0008168">
    <property type="term" value="F:methyltransferase activity"/>
    <property type="evidence" value="ECO:0007669"/>
    <property type="project" value="UniProtKB-KW"/>
</dbReference>
<gene>
    <name evidence="1" type="ORF">ABS770_27710</name>
</gene>
<accession>A0ABV1RB36</accession>
<dbReference type="Pfam" id="PF13489">
    <property type="entry name" value="Methyltransf_23"/>
    <property type="match status" value="1"/>
</dbReference>
<dbReference type="EC" id="2.1.1.-" evidence="1"/>
<keyword evidence="1" id="KW-0808">Transferase</keyword>
<keyword evidence="1" id="KW-0489">Methyltransferase</keyword>
<keyword evidence="2" id="KW-1185">Reference proteome</keyword>
<name>A0ABV1RB36_9HYPH</name>
<dbReference type="Gene3D" id="3.40.50.150">
    <property type="entry name" value="Vaccinia Virus protein VP39"/>
    <property type="match status" value="1"/>
</dbReference>
<proteinExistence type="predicted"/>
<dbReference type="RefSeq" id="WP_350381512.1">
    <property type="nucleotide sequence ID" value="NZ_JBELQD010000072.1"/>
</dbReference>
<protein>
    <submittedName>
        <fullName evidence="1">Class I SAM-dependent methyltransferase</fullName>
        <ecNumber evidence="1">2.1.1.-</ecNumber>
    </submittedName>
</protein>
<sequence>MQIKIHKEIFALSKQRYVIDTIELAPYGIVRVVGWSRQLPTINIIDDAGNQIKASMFRRHREDVAGALDIKDVFTGFSIEFPVNKIGFYRIIAEGDIIMEIDEEQSRILSAFDPQYNVFFGTDRVLHRDDIYGEGPPAIDGHPEIVALALTLQGPILDFGCGNGHMIDKWTQKGIPAWGIEIDRPAIRSSILSRISDRIKLYDGSLPLPFNNGEFQSVFASEVIEHIPDCSGAIAEIARVCRGTFMITVPDMAAVPIGSVNSIVPWHLLESTHVNFFCRTSLEAILKPFFREFDFYNLAPGTIEDGYMPGSLGCIARK</sequence>
<dbReference type="GO" id="GO:0032259">
    <property type="term" value="P:methylation"/>
    <property type="evidence" value="ECO:0007669"/>
    <property type="project" value="UniProtKB-KW"/>
</dbReference>
<dbReference type="SUPFAM" id="SSF53335">
    <property type="entry name" value="S-adenosyl-L-methionine-dependent methyltransferases"/>
    <property type="match status" value="1"/>
</dbReference>
<evidence type="ECO:0000313" key="1">
    <source>
        <dbReference type="EMBL" id="MER2292049.1"/>
    </source>
</evidence>
<evidence type="ECO:0000313" key="2">
    <source>
        <dbReference type="Proteomes" id="UP001432995"/>
    </source>
</evidence>
<dbReference type="EMBL" id="JBELQD010000072">
    <property type="protein sequence ID" value="MER2292049.1"/>
    <property type="molecule type" value="Genomic_DNA"/>
</dbReference>